<dbReference type="GO" id="GO:0022904">
    <property type="term" value="P:respiratory electron transport chain"/>
    <property type="evidence" value="ECO:0007669"/>
    <property type="project" value="TreeGrafter"/>
</dbReference>
<keyword evidence="6" id="KW-0408">Iron</keyword>
<dbReference type="GO" id="GO:0003954">
    <property type="term" value="F:NADH dehydrogenase activity"/>
    <property type="evidence" value="ECO:0007669"/>
    <property type="project" value="TreeGrafter"/>
</dbReference>
<evidence type="ECO:0000259" key="9">
    <source>
        <dbReference type="PROSITE" id="PS51669"/>
    </source>
</evidence>
<dbReference type="SUPFAM" id="SSF54862">
    <property type="entry name" value="4Fe-4S ferredoxins"/>
    <property type="match status" value="1"/>
</dbReference>
<feature type="domain" description="4Fe-4S ferredoxin-type" evidence="8">
    <location>
        <begin position="60"/>
        <end position="90"/>
    </location>
</feature>
<dbReference type="InterPro" id="IPR041924">
    <property type="entry name" value="Formate_Dh-H_N"/>
</dbReference>
<dbReference type="Pfam" id="PF04879">
    <property type="entry name" value="Molybdop_Fe4S4"/>
    <property type="match status" value="1"/>
</dbReference>
<dbReference type="EC" id="1.17.1.-" evidence="10"/>
<dbReference type="InterPro" id="IPR006657">
    <property type="entry name" value="MoPterin_dinucl-bd_dom"/>
</dbReference>
<keyword evidence="7" id="KW-0411">Iron-sulfur</keyword>
<dbReference type="FunFam" id="3.30.70.20:FF:000035">
    <property type="entry name" value="Iron hydrogenase 1"/>
    <property type="match status" value="1"/>
</dbReference>
<dbReference type="SUPFAM" id="SSF50692">
    <property type="entry name" value="ADC-like"/>
    <property type="match status" value="1"/>
</dbReference>
<dbReference type="Gene3D" id="2.20.25.90">
    <property type="entry name" value="ADC-like domains"/>
    <property type="match status" value="1"/>
</dbReference>
<dbReference type="Gene3D" id="3.30.70.20">
    <property type="match status" value="1"/>
</dbReference>
<organism evidence="10 11">
    <name type="scientific">Heliorestis convoluta</name>
    <dbReference type="NCBI Taxonomy" id="356322"/>
    <lineage>
        <taxon>Bacteria</taxon>
        <taxon>Bacillati</taxon>
        <taxon>Bacillota</taxon>
        <taxon>Clostridia</taxon>
        <taxon>Eubacteriales</taxon>
        <taxon>Heliobacteriaceae</taxon>
        <taxon>Heliorestis</taxon>
    </lineage>
</organism>
<dbReference type="GO" id="GO:0051539">
    <property type="term" value="F:4 iron, 4 sulfur cluster binding"/>
    <property type="evidence" value="ECO:0007669"/>
    <property type="project" value="UniProtKB-KW"/>
</dbReference>
<dbReference type="InterPro" id="IPR006656">
    <property type="entry name" value="Mopterin_OxRdtase"/>
</dbReference>
<dbReference type="GO" id="GO:0016020">
    <property type="term" value="C:membrane"/>
    <property type="evidence" value="ECO:0007669"/>
    <property type="project" value="TreeGrafter"/>
</dbReference>
<evidence type="ECO:0000256" key="7">
    <source>
        <dbReference type="ARBA" id="ARBA00023014"/>
    </source>
</evidence>
<dbReference type="SMART" id="SM00926">
    <property type="entry name" value="Molybdop_Fe4S4"/>
    <property type="match status" value="1"/>
</dbReference>
<dbReference type="Gene3D" id="2.40.40.20">
    <property type="match status" value="1"/>
</dbReference>
<dbReference type="PROSITE" id="PS00551">
    <property type="entry name" value="MOLYBDOPTERIN_PROK_1"/>
    <property type="match status" value="1"/>
</dbReference>
<dbReference type="PIRSF" id="PIRSF000144">
    <property type="entry name" value="CbbBc"/>
    <property type="match status" value="1"/>
</dbReference>
<dbReference type="InterPro" id="IPR017896">
    <property type="entry name" value="4Fe4S_Fe-S-bd"/>
</dbReference>
<dbReference type="InterPro" id="IPR050123">
    <property type="entry name" value="Prok_molybdopt-oxidoreductase"/>
</dbReference>
<dbReference type="CDD" id="cd02753">
    <property type="entry name" value="MopB_Formate-Dh-H"/>
    <property type="match status" value="1"/>
</dbReference>
<feature type="domain" description="4Fe-4S ferredoxin-type" evidence="8">
    <location>
        <begin position="18"/>
        <end position="48"/>
    </location>
</feature>
<dbReference type="SUPFAM" id="SSF53706">
    <property type="entry name" value="Formate dehydrogenase/DMSO reductase, domains 1-3"/>
    <property type="match status" value="1"/>
</dbReference>
<evidence type="ECO:0000256" key="1">
    <source>
        <dbReference type="ARBA" id="ARBA00007023"/>
    </source>
</evidence>
<evidence type="ECO:0000256" key="3">
    <source>
        <dbReference type="ARBA" id="ARBA00022723"/>
    </source>
</evidence>
<keyword evidence="5 10" id="KW-0560">Oxidoreductase</keyword>
<keyword evidence="11" id="KW-1185">Reference proteome</keyword>
<dbReference type="RefSeq" id="WP_153725737.1">
    <property type="nucleotide sequence ID" value="NZ_CP045875.1"/>
</dbReference>
<reference evidence="11" key="1">
    <citation type="submission" date="2019-11" db="EMBL/GenBank/DDBJ databases">
        <title>Genome sequence of Heliorestis convoluta strain HH, an alkaliphilic and minimalistic phototrophic bacterium from a soda lake in Egypt.</title>
        <authorList>
            <person name="Dewey E.D."/>
            <person name="Stokes L.M."/>
            <person name="Burchell B.M."/>
            <person name="Shaffer K.N."/>
            <person name="Huntington A.M."/>
            <person name="Baker J.M."/>
            <person name="Nadendla S."/>
            <person name="Giglio M.G."/>
            <person name="Touchman J.W."/>
            <person name="Blankenship R.E."/>
            <person name="Madigan M.T."/>
            <person name="Sattley W.M."/>
        </authorList>
    </citation>
    <scope>NUCLEOTIDE SEQUENCE [LARGE SCALE GENOMIC DNA]</scope>
    <source>
        <strain evidence="11">HH</strain>
    </source>
</reference>
<evidence type="ECO:0000256" key="6">
    <source>
        <dbReference type="ARBA" id="ARBA00023004"/>
    </source>
</evidence>
<dbReference type="OrthoDB" id="9803192at2"/>
<dbReference type="Gene3D" id="3.40.228.10">
    <property type="entry name" value="Dimethylsulfoxide Reductase, domain 2"/>
    <property type="match status" value="1"/>
</dbReference>
<dbReference type="PANTHER" id="PTHR43105">
    <property type="entry name" value="RESPIRATORY NITRATE REDUCTASE"/>
    <property type="match status" value="1"/>
</dbReference>
<dbReference type="PROSITE" id="PS51669">
    <property type="entry name" value="4FE4S_MOW_BIS_MGD"/>
    <property type="match status" value="1"/>
</dbReference>
<comment type="similarity">
    <text evidence="1">In the C-terminal section; belongs to the prokaryotic molybdopterin-containing oxidoreductase family.</text>
</comment>
<gene>
    <name evidence="10" type="primary">fdhA</name>
    <name evidence="10" type="ORF">FTV88_2502</name>
</gene>
<evidence type="ECO:0000259" key="8">
    <source>
        <dbReference type="PROSITE" id="PS51379"/>
    </source>
</evidence>
<dbReference type="InterPro" id="IPR006478">
    <property type="entry name" value="Formate_DH_asu"/>
</dbReference>
<dbReference type="Pfam" id="PF00384">
    <property type="entry name" value="Molybdopterin"/>
    <property type="match status" value="1"/>
</dbReference>
<dbReference type="Pfam" id="PF12838">
    <property type="entry name" value="Fer4_7"/>
    <property type="match status" value="1"/>
</dbReference>
<dbReference type="KEGG" id="hcv:FTV88_2502"/>
<dbReference type="InterPro" id="IPR009010">
    <property type="entry name" value="Asp_de-COase-like_dom_sf"/>
</dbReference>
<evidence type="ECO:0000313" key="11">
    <source>
        <dbReference type="Proteomes" id="UP000366051"/>
    </source>
</evidence>
<keyword evidence="4" id="KW-0677">Repeat</keyword>
<dbReference type="InterPro" id="IPR027467">
    <property type="entry name" value="MopterinOxRdtase_cofactor_BS"/>
</dbReference>
<dbReference type="Gene3D" id="3.40.50.740">
    <property type="match status" value="1"/>
</dbReference>
<dbReference type="GO" id="GO:0046872">
    <property type="term" value="F:metal ion binding"/>
    <property type="evidence" value="ECO:0007669"/>
    <property type="project" value="UniProtKB-KW"/>
</dbReference>
<dbReference type="PROSITE" id="PS00198">
    <property type="entry name" value="4FE4S_FER_1"/>
    <property type="match status" value="1"/>
</dbReference>
<keyword evidence="2" id="KW-0004">4Fe-4S</keyword>
<dbReference type="NCBIfam" id="TIGR01591">
    <property type="entry name" value="Fdh-alpha"/>
    <property type="match status" value="1"/>
</dbReference>
<dbReference type="Proteomes" id="UP000366051">
    <property type="component" value="Chromosome"/>
</dbReference>
<evidence type="ECO:0000256" key="4">
    <source>
        <dbReference type="ARBA" id="ARBA00022737"/>
    </source>
</evidence>
<name>A0A5Q2N7X7_9FIRM</name>
<dbReference type="InterPro" id="IPR006963">
    <property type="entry name" value="Mopterin_OxRdtase_4Fe-4S_dom"/>
</dbReference>
<dbReference type="AlphaFoldDB" id="A0A5Q2N7X7"/>
<dbReference type="FunFam" id="3.40.228.10:FF:000002">
    <property type="entry name" value="Formate dehydrogenase subunit alpha"/>
    <property type="match status" value="1"/>
</dbReference>
<dbReference type="InterPro" id="IPR017900">
    <property type="entry name" value="4Fe4S_Fe_S_CS"/>
</dbReference>
<dbReference type="GO" id="GO:0008863">
    <property type="term" value="F:formate dehydrogenase (NAD+) activity"/>
    <property type="evidence" value="ECO:0007669"/>
    <property type="project" value="InterPro"/>
</dbReference>
<evidence type="ECO:0000256" key="2">
    <source>
        <dbReference type="ARBA" id="ARBA00022485"/>
    </source>
</evidence>
<dbReference type="PANTHER" id="PTHR43105:SF14">
    <property type="entry name" value="FORMATE DEHYDROGENASE H"/>
    <property type="match status" value="1"/>
</dbReference>
<evidence type="ECO:0000313" key="10">
    <source>
        <dbReference type="EMBL" id="QGG48595.1"/>
    </source>
</evidence>
<sequence length="766" mass="85499">METLLLFKKEADIDINNPFFFRDYSLCIKCGKCVKVCSEINGAAMYELVYGPKGREVSHRFNEPDHKDKCTYCGMCINVCPVKAIQEKSSADKKVDKLVKTTCSYCGVGCQLQLKVQDNQVIGVTSDKSSSNKGHLCAKGQFGWEYIHTEKRLTHPLIKKNGTLTKATWDEAFDLIQKRFCEISKHYGSEAIAGLASAKITNEENYLFQKFMRSILKTNHIDHCARLCHAASVVGLQASFGSGAMTNTINEILESDLLFVIGANPTEAHPVIGYRIKEALRKGAKLVVADPRKIELSSYADIFVRQNSGTDIALLNGIAHVIYKEGLWNKEFVANRTEEFESWAKAIEKYCPAYVAEITGIDAEEIVSMARMIGQAKKMMILYAMGITQHIHGTNGVLAIANLAMLTGNIGKRGAGVAPLRGQNNVQGACDMGALPNVYPSYQPINEENRKFFESFWGTSLPAKPGMTLNEITHAVYNGQIKALYIVGENPSLSEPNGKHVKEGFDKIDFLVVQDIFLTETAEQADVVLPAVSFAEKDGTFTNTERKIQRVHRAVSPPGEARADWEIFIELAKRFGQFWSYQSPEDIMNEINQCSPLYREATYDQIEAGTVYWNYPGTQTPILHTEKFVRGKGKFHAVEFISTAAEEPCEDYPLLLTTGRMLHQYHTGTMSRKSKLELLQPEEHILIHPNTVAAYAMENDEIVLVESRRGKIKAKIRCSDKMPEGVVFMTFHYAETPSNILTNDALDPASKTPELKSCAVNIKKIC</sequence>
<dbReference type="GO" id="GO:0015942">
    <property type="term" value="P:formate metabolic process"/>
    <property type="evidence" value="ECO:0007669"/>
    <property type="project" value="InterPro"/>
</dbReference>
<dbReference type="PROSITE" id="PS51379">
    <property type="entry name" value="4FE4S_FER_2"/>
    <property type="match status" value="2"/>
</dbReference>
<dbReference type="GO" id="GO:0043546">
    <property type="term" value="F:molybdopterin cofactor binding"/>
    <property type="evidence" value="ECO:0007669"/>
    <property type="project" value="InterPro"/>
</dbReference>
<keyword evidence="3" id="KW-0479">Metal-binding</keyword>
<proteinExistence type="inferred from homology"/>
<protein>
    <submittedName>
        <fullName evidence="10">Formate dehydrogenase subunit alpha</fullName>
        <ecNumber evidence="10">1.17.1.-</ecNumber>
    </submittedName>
</protein>
<dbReference type="Pfam" id="PF01568">
    <property type="entry name" value="Molydop_binding"/>
    <property type="match status" value="1"/>
</dbReference>
<evidence type="ECO:0000256" key="5">
    <source>
        <dbReference type="ARBA" id="ARBA00023002"/>
    </source>
</evidence>
<accession>A0A5Q2N7X7</accession>
<feature type="domain" description="4Fe-4S Mo/W bis-MGD-type" evidence="9">
    <location>
        <begin position="96"/>
        <end position="151"/>
    </location>
</feature>
<dbReference type="EMBL" id="CP045875">
    <property type="protein sequence ID" value="QGG48595.1"/>
    <property type="molecule type" value="Genomic_DNA"/>
</dbReference>